<dbReference type="Proteomes" id="UP001387215">
    <property type="component" value="Unassembled WGS sequence"/>
</dbReference>
<keyword evidence="1" id="KW-0238">DNA-binding</keyword>
<feature type="domain" description="HTH cro/C1-type" evidence="3">
    <location>
        <begin position="34"/>
        <end position="88"/>
    </location>
</feature>
<dbReference type="InterPro" id="IPR010982">
    <property type="entry name" value="Lambda_DNA-bd_dom_sf"/>
</dbReference>
<proteinExistence type="predicted"/>
<reference evidence="4 5" key="1">
    <citation type="submission" date="2024-02" db="EMBL/GenBank/DDBJ databases">
        <title>Lysobacter Genome Sequencing and Mining.</title>
        <authorList>
            <person name="Bierman J."/>
            <person name="Walker M.C."/>
        </authorList>
    </citation>
    <scope>NUCLEOTIDE SEQUENCE [LARGE SCALE GENOMIC DNA]</scope>
    <source>
        <strain evidence="4 5">PB6250</strain>
    </source>
</reference>
<evidence type="ECO:0000256" key="1">
    <source>
        <dbReference type="ARBA" id="ARBA00023125"/>
    </source>
</evidence>
<feature type="region of interest" description="Disordered" evidence="2">
    <location>
        <begin position="1"/>
        <end position="24"/>
    </location>
</feature>
<evidence type="ECO:0000256" key="2">
    <source>
        <dbReference type="SAM" id="MobiDB-lite"/>
    </source>
</evidence>
<keyword evidence="5" id="KW-1185">Reference proteome</keyword>
<sequence length="114" mass="12109">MKKSAASPAPRKKAKPKVKAQPSPTVEGLIGLRIKEARIARGISQHRLAHGIPMDRAHLGQLENGHHGASPVILAKIAVALGCQMAELFPDVAELAEIVDVRAIEHGPRLVGGR</sequence>
<dbReference type="Gene3D" id="1.10.260.40">
    <property type="entry name" value="lambda repressor-like DNA-binding domains"/>
    <property type="match status" value="1"/>
</dbReference>
<organism evidence="4 5">
    <name type="scientific">Lysobacter firmicutimachus</name>
    <dbReference type="NCBI Taxonomy" id="1792846"/>
    <lineage>
        <taxon>Bacteria</taxon>
        <taxon>Pseudomonadati</taxon>
        <taxon>Pseudomonadota</taxon>
        <taxon>Gammaproteobacteria</taxon>
        <taxon>Lysobacterales</taxon>
        <taxon>Lysobacteraceae</taxon>
        <taxon>Lysobacter</taxon>
    </lineage>
</organism>
<evidence type="ECO:0000313" key="5">
    <source>
        <dbReference type="Proteomes" id="UP001387215"/>
    </source>
</evidence>
<dbReference type="RefSeq" id="WP_336131109.1">
    <property type="nucleotide sequence ID" value="NZ_JBANDL010000002.1"/>
</dbReference>
<dbReference type="SMART" id="SM00530">
    <property type="entry name" value="HTH_XRE"/>
    <property type="match status" value="1"/>
</dbReference>
<dbReference type="InterPro" id="IPR001387">
    <property type="entry name" value="Cro/C1-type_HTH"/>
</dbReference>
<dbReference type="EMBL" id="JBANDL010000002">
    <property type="protein sequence ID" value="MEI2453880.1"/>
    <property type="molecule type" value="Genomic_DNA"/>
</dbReference>
<dbReference type="InterPro" id="IPR050807">
    <property type="entry name" value="TransReg_Diox_bact_type"/>
</dbReference>
<dbReference type="PANTHER" id="PTHR46797:SF1">
    <property type="entry name" value="METHYLPHOSPHONATE SYNTHASE"/>
    <property type="match status" value="1"/>
</dbReference>
<gene>
    <name evidence="4" type="ORF">V2J18_04210</name>
</gene>
<evidence type="ECO:0000259" key="3">
    <source>
        <dbReference type="PROSITE" id="PS50943"/>
    </source>
</evidence>
<dbReference type="Pfam" id="PF01381">
    <property type="entry name" value="HTH_3"/>
    <property type="match status" value="1"/>
</dbReference>
<dbReference type="CDD" id="cd00093">
    <property type="entry name" value="HTH_XRE"/>
    <property type="match status" value="1"/>
</dbReference>
<accession>A0ABU8CYL6</accession>
<evidence type="ECO:0000313" key="4">
    <source>
        <dbReference type="EMBL" id="MEI2453880.1"/>
    </source>
</evidence>
<dbReference type="PANTHER" id="PTHR46797">
    <property type="entry name" value="HTH-TYPE TRANSCRIPTIONAL REGULATOR"/>
    <property type="match status" value="1"/>
</dbReference>
<dbReference type="SUPFAM" id="SSF47413">
    <property type="entry name" value="lambda repressor-like DNA-binding domains"/>
    <property type="match status" value="1"/>
</dbReference>
<dbReference type="PROSITE" id="PS50943">
    <property type="entry name" value="HTH_CROC1"/>
    <property type="match status" value="1"/>
</dbReference>
<comment type="caution">
    <text evidence="4">The sequence shown here is derived from an EMBL/GenBank/DDBJ whole genome shotgun (WGS) entry which is preliminary data.</text>
</comment>
<name>A0ABU8CYL6_9GAMM</name>
<protein>
    <submittedName>
        <fullName evidence="4">Helix-turn-helix transcriptional regulator</fullName>
    </submittedName>
</protein>